<dbReference type="Gene3D" id="1.10.3210.10">
    <property type="entry name" value="Hypothetical protein af1432"/>
    <property type="match status" value="1"/>
</dbReference>
<evidence type="ECO:0000313" key="3">
    <source>
        <dbReference type="Proteomes" id="UP000606653"/>
    </source>
</evidence>
<keyword evidence="3" id="KW-1185">Reference proteome</keyword>
<dbReference type="InterPro" id="IPR037522">
    <property type="entry name" value="HD_GYP_dom"/>
</dbReference>
<dbReference type="Proteomes" id="UP000606653">
    <property type="component" value="Unassembled WGS sequence"/>
</dbReference>
<dbReference type="InterPro" id="IPR052020">
    <property type="entry name" value="Cyclic_di-GMP/3'3'-cGAMP_PDE"/>
</dbReference>
<gene>
    <name evidence="2" type="ORF">GCM10010969_08880</name>
</gene>
<dbReference type="SMART" id="SM00471">
    <property type="entry name" value="HDc"/>
    <property type="match status" value="1"/>
</dbReference>
<proteinExistence type="predicted"/>
<evidence type="ECO:0000259" key="1">
    <source>
        <dbReference type="PROSITE" id="PS51832"/>
    </source>
</evidence>
<accession>A0ABQ2KW07</accession>
<dbReference type="EMBL" id="BMLN01000002">
    <property type="protein sequence ID" value="GGN94287.1"/>
    <property type="molecule type" value="Genomic_DNA"/>
</dbReference>
<dbReference type="CDD" id="cd00077">
    <property type="entry name" value="HDc"/>
    <property type="match status" value="1"/>
</dbReference>
<dbReference type="PROSITE" id="PS51832">
    <property type="entry name" value="HD_GYP"/>
    <property type="match status" value="1"/>
</dbReference>
<feature type="domain" description="HD-GYP" evidence="1">
    <location>
        <begin position="302"/>
        <end position="499"/>
    </location>
</feature>
<dbReference type="InterPro" id="IPR003607">
    <property type="entry name" value="HD/PDEase_dom"/>
</dbReference>
<dbReference type="PANTHER" id="PTHR45228">
    <property type="entry name" value="CYCLIC DI-GMP PHOSPHODIESTERASE TM_0186-RELATED"/>
    <property type="match status" value="1"/>
</dbReference>
<dbReference type="InterPro" id="IPR021800">
    <property type="entry name" value="DUF3369"/>
</dbReference>
<organism evidence="2 3">
    <name type="scientific">Saccharibacillus kuerlensis</name>
    <dbReference type="NCBI Taxonomy" id="459527"/>
    <lineage>
        <taxon>Bacteria</taxon>
        <taxon>Bacillati</taxon>
        <taxon>Bacillota</taxon>
        <taxon>Bacilli</taxon>
        <taxon>Bacillales</taxon>
        <taxon>Paenibacillaceae</taxon>
        <taxon>Saccharibacillus</taxon>
    </lineage>
</organism>
<reference evidence="3" key="1">
    <citation type="journal article" date="2019" name="Int. J. Syst. Evol. Microbiol.">
        <title>The Global Catalogue of Microorganisms (GCM) 10K type strain sequencing project: providing services to taxonomists for standard genome sequencing and annotation.</title>
        <authorList>
            <consortium name="The Broad Institute Genomics Platform"/>
            <consortium name="The Broad Institute Genome Sequencing Center for Infectious Disease"/>
            <person name="Wu L."/>
            <person name="Ma J."/>
        </authorList>
    </citation>
    <scope>NUCLEOTIDE SEQUENCE [LARGE SCALE GENOMIC DNA]</scope>
    <source>
        <strain evidence="3">CGMCC 1.6964</strain>
    </source>
</reference>
<dbReference type="Pfam" id="PF13487">
    <property type="entry name" value="HD_5"/>
    <property type="match status" value="1"/>
</dbReference>
<sequence length="510" mass="57770">MDIYRENGEGELTNEIAWNILLVAHRSEELLGLSHILSDFRFEGRGVRLIHAAGIDEARLLLEKEPNIASVMLELDESGDRRPLSLVSYIRQTLQNAAVRIVIVADRIWAEEEEEIMLGYDINTFRIKGEFDQQEGRLKASLVAALRAYRDFKKTDDEKKSLEYVALSSSLVLNANSLEEMAQDVLRHLASILNLKNAYSGLILQKVHQKWNKLAATGKYTGVDAETLPREIDNVLPLLRSFGSNSPSMEGFSFYSPSSVGTERLVFIDGLRTPSDWEYYLAESYCANTDAVFENLELRHEIESTQKEIIYTLGGIAETRSQETGFHVKRVAEYTKLLALKYGLPEEEANLLALASPMHDIGKVGISDSILNKPGKLTDEEYAIMKDHARSGYEMLKHSSRPILKTAAIIALQHHEKYGGGGYPQGLMGEEIHLYARITAIADVFDALASDRVYKKAWPLPEIIQFFHKERGEHFDPVLTDLFLEHLDEFLEIRAFYVDEKYSNSHTKLL</sequence>
<dbReference type="RefSeq" id="WP_018977969.1">
    <property type="nucleotide sequence ID" value="NZ_BMLN01000002.1"/>
</dbReference>
<dbReference type="Pfam" id="PF11849">
    <property type="entry name" value="DUF3369"/>
    <property type="match status" value="1"/>
</dbReference>
<dbReference type="PANTHER" id="PTHR45228:SF9">
    <property type="entry name" value="3'3'-CGAMP-SPECIFIC PHOSPHODIESTERASE 2"/>
    <property type="match status" value="1"/>
</dbReference>
<evidence type="ECO:0000313" key="2">
    <source>
        <dbReference type="EMBL" id="GGN94287.1"/>
    </source>
</evidence>
<comment type="caution">
    <text evidence="2">The sequence shown here is derived from an EMBL/GenBank/DDBJ whole genome shotgun (WGS) entry which is preliminary data.</text>
</comment>
<name>A0ABQ2KW07_9BACL</name>
<dbReference type="SUPFAM" id="SSF109604">
    <property type="entry name" value="HD-domain/PDEase-like"/>
    <property type="match status" value="1"/>
</dbReference>
<protein>
    <recommendedName>
        <fullName evidence="1">HD-GYP domain-containing protein</fullName>
    </recommendedName>
</protein>